<reference evidence="2" key="1">
    <citation type="submission" date="2014-12" db="EMBL/GenBank/DDBJ databases">
        <title>Insight into the proteome of Arion vulgaris.</title>
        <authorList>
            <person name="Aradska J."/>
            <person name="Bulat T."/>
            <person name="Smidak R."/>
            <person name="Sarate P."/>
            <person name="Gangsoo J."/>
            <person name="Sialana F."/>
            <person name="Bilban M."/>
            <person name="Lubec G."/>
        </authorList>
    </citation>
    <scope>NUCLEOTIDE SEQUENCE</scope>
    <source>
        <tissue evidence="2">Skin</tissue>
    </source>
</reference>
<name>A0A0B6YD28_9EUPU</name>
<dbReference type="Pfam" id="PF12796">
    <property type="entry name" value="Ank_2"/>
    <property type="match status" value="1"/>
</dbReference>
<feature type="non-terminal residue" evidence="2">
    <location>
        <position position="151"/>
    </location>
</feature>
<sequence length="151" mass="16659">TKLCYVLGKDDWPVAQKRKMLARSIRGELTTVSEEELSVSDSDLIDSVARYMSLGSKEEIGKVKDAIYPCLMTAAAKAGDIPALEKLRVTGGHLGAENEDGRTALHVACRQGHINVVHYLLNHGVSLHVRDYRKETPLIDAVEKGHLDIIR</sequence>
<dbReference type="EMBL" id="HACG01007199">
    <property type="protein sequence ID" value="CEK54064.1"/>
    <property type="molecule type" value="Transcribed_RNA"/>
</dbReference>
<proteinExistence type="predicted"/>
<protein>
    <submittedName>
        <fullName evidence="2">Uncharacterized protein</fullName>
    </submittedName>
</protein>
<accession>A0A0B6YD28</accession>
<dbReference type="SMART" id="SM00248">
    <property type="entry name" value="ANK"/>
    <property type="match status" value="1"/>
</dbReference>
<dbReference type="PANTHER" id="PTHR11707">
    <property type="entry name" value="L-ASPARAGINASE"/>
    <property type="match status" value="1"/>
</dbReference>
<feature type="repeat" description="ANK" evidence="1">
    <location>
        <begin position="100"/>
        <end position="132"/>
    </location>
</feature>
<organism evidence="2">
    <name type="scientific">Arion vulgaris</name>
    <dbReference type="NCBI Taxonomy" id="1028688"/>
    <lineage>
        <taxon>Eukaryota</taxon>
        <taxon>Metazoa</taxon>
        <taxon>Spiralia</taxon>
        <taxon>Lophotrochozoa</taxon>
        <taxon>Mollusca</taxon>
        <taxon>Gastropoda</taxon>
        <taxon>Heterobranchia</taxon>
        <taxon>Euthyneura</taxon>
        <taxon>Panpulmonata</taxon>
        <taxon>Eupulmonata</taxon>
        <taxon>Stylommatophora</taxon>
        <taxon>Helicina</taxon>
        <taxon>Arionoidea</taxon>
        <taxon>Arionidae</taxon>
        <taxon>Arion</taxon>
    </lineage>
</organism>
<dbReference type="Gene3D" id="1.25.40.20">
    <property type="entry name" value="Ankyrin repeat-containing domain"/>
    <property type="match status" value="1"/>
</dbReference>
<dbReference type="PANTHER" id="PTHR11707:SF28">
    <property type="entry name" value="60 KDA LYSOPHOSPHOLIPASE"/>
    <property type="match status" value="1"/>
</dbReference>
<dbReference type="AlphaFoldDB" id="A0A0B6YD28"/>
<dbReference type="SUPFAM" id="SSF48403">
    <property type="entry name" value="Ankyrin repeat"/>
    <property type="match status" value="1"/>
</dbReference>
<keyword evidence="1" id="KW-0040">ANK repeat</keyword>
<dbReference type="PROSITE" id="PS50088">
    <property type="entry name" value="ANK_REPEAT"/>
    <property type="match status" value="1"/>
</dbReference>
<dbReference type="InterPro" id="IPR006034">
    <property type="entry name" value="Asparaginase/glutaminase-like"/>
</dbReference>
<gene>
    <name evidence="2" type="primary">ORF21868</name>
</gene>
<evidence type="ECO:0000313" key="2">
    <source>
        <dbReference type="EMBL" id="CEK54064.1"/>
    </source>
</evidence>
<dbReference type="PROSITE" id="PS50297">
    <property type="entry name" value="ANK_REP_REGION"/>
    <property type="match status" value="1"/>
</dbReference>
<evidence type="ECO:0000256" key="1">
    <source>
        <dbReference type="PROSITE-ProRule" id="PRU00023"/>
    </source>
</evidence>
<dbReference type="GO" id="GO:0004067">
    <property type="term" value="F:asparaginase activity"/>
    <property type="evidence" value="ECO:0007669"/>
    <property type="project" value="TreeGrafter"/>
</dbReference>
<dbReference type="InterPro" id="IPR002110">
    <property type="entry name" value="Ankyrin_rpt"/>
</dbReference>
<dbReference type="InterPro" id="IPR036770">
    <property type="entry name" value="Ankyrin_rpt-contain_sf"/>
</dbReference>
<feature type="non-terminal residue" evidence="2">
    <location>
        <position position="1"/>
    </location>
</feature>